<accession>A0A7I9YHW1</accession>
<dbReference type="EMBL" id="BLKZ01000001">
    <property type="protein sequence ID" value="GFG88261.1"/>
    <property type="molecule type" value="Genomic_DNA"/>
</dbReference>
<sequence>MNAVPDSMMSSELRYLIRIFGARALALGIGYLTSDERNRRRWQRIGLMVDTLDNVNAALELRSLGRDDPRFRTLLRLVAVTGPYAALGAVGAISSLNSTAQTPPSPPPTPALR</sequence>
<evidence type="ECO:0000313" key="3">
    <source>
        <dbReference type="Proteomes" id="UP000465360"/>
    </source>
</evidence>
<keyword evidence="3" id="KW-1185">Reference proteome</keyword>
<keyword evidence="1" id="KW-1133">Transmembrane helix</keyword>
<feature type="transmembrane region" description="Helical" evidence="1">
    <location>
        <begin position="15"/>
        <end position="34"/>
    </location>
</feature>
<organism evidence="2 3">
    <name type="scientific">Mycobacterium bourgelatii</name>
    <dbReference type="NCBI Taxonomy" id="1273442"/>
    <lineage>
        <taxon>Bacteria</taxon>
        <taxon>Bacillati</taxon>
        <taxon>Actinomycetota</taxon>
        <taxon>Actinomycetes</taxon>
        <taxon>Mycobacteriales</taxon>
        <taxon>Mycobacteriaceae</taxon>
        <taxon>Mycobacterium</taxon>
    </lineage>
</organism>
<dbReference type="Proteomes" id="UP000465360">
    <property type="component" value="Unassembled WGS sequence"/>
</dbReference>
<keyword evidence="1" id="KW-0812">Transmembrane</keyword>
<name>A0A7I9YHW1_MYCBU</name>
<comment type="caution">
    <text evidence="2">The sequence shown here is derived from an EMBL/GenBank/DDBJ whole genome shotgun (WGS) entry which is preliminary data.</text>
</comment>
<evidence type="ECO:0000256" key="1">
    <source>
        <dbReference type="SAM" id="Phobius"/>
    </source>
</evidence>
<protein>
    <submittedName>
        <fullName evidence="2">Uncharacterized protein</fullName>
    </submittedName>
</protein>
<evidence type="ECO:0000313" key="2">
    <source>
        <dbReference type="EMBL" id="GFG88261.1"/>
    </source>
</evidence>
<dbReference type="AlphaFoldDB" id="A0A7I9YHW1"/>
<keyword evidence="1" id="KW-0472">Membrane</keyword>
<gene>
    <name evidence="2" type="ORF">MBOU_03030</name>
</gene>
<feature type="transmembrane region" description="Helical" evidence="1">
    <location>
        <begin position="74"/>
        <end position="96"/>
    </location>
</feature>
<proteinExistence type="predicted"/>
<reference evidence="2 3" key="1">
    <citation type="journal article" date="2019" name="Emerg. Microbes Infect.">
        <title>Comprehensive subspecies identification of 175 nontuberculous mycobacteria species based on 7547 genomic profiles.</title>
        <authorList>
            <person name="Matsumoto Y."/>
            <person name="Kinjo T."/>
            <person name="Motooka D."/>
            <person name="Nabeya D."/>
            <person name="Jung N."/>
            <person name="Uechi K."/>
            <person name="Horii T."/>
            <person name="Iida T."/>
            <person name="Fujita J."/>
            <person name="Nakamura S."/>
        </authorList>
    </citation>
    <scope>NUCLEOTIDE SEQUENCE [LARGE SCALE GENOMIC DNA]</scope>
    <source>
        <strain evidence="2 3">JCM 30725</strain>
    </source>
</reference>